<evidence type="ECO:0000256" key="2">
    <source>
        <dbReference type="ARBA" id="ARBA00004328"/>
    </source>
</evidence>
<evidence type="ECO:0000256" key="15">
    <source>
        <dbReference type="ARBA" id="ARBA00031336"/>
    </source>
</evidence>
<dbReference type="GO" id="GO:0003676">
    <property type="term" value="F:nucleic acid binding"/>
    <property type="evidence" value="ECO:0007669"/>
    <property type="project" value="InterPro"/>
</dbReference>
<keyword evidence="6 19" id="KW-0167">Capsid protein</keyword>
<evidence type="ECO:0000259" key="18">
    <source>
        <dbReference type="PROSITE" id="PS50158"/>
    </source>
</evidence>
<organism evidence="19 20">
    <name type="scientific">Pueraria virus A</name>
    <dbReference type="NCBI Taxonomy" id="2920400"/>
    <lineage>
        <taxon>Viruses</taxon>
        <taxon>Riboviria</taxon>
        <taxon>Pararnavirae</taxon>
        <taxon>Artverviricota</taxon>
        <taxon>Revtraviricetes</taxon>
        <taxon>Ortervirales</taxon>
        <taxon>Caulimoviridae</taxon>
        <taxon>Caulimovirus</taxon>
        <taxon>Caulimovirus puerariae</taxon>
    </lineage>
</organism>
<keyword evidence="20" id="KW-1185">Reference proteome</keyword>
<evidence type="ECO:0000256" key="12">
    <source>
        <dbReference type="ARBA" id="ARBA00022844"/>
    </source>
</evidence>
<proteinExistence type="inferred from homology"/>
<keyword evidence="7" id="KW-1048">Host nucleus</keyword>
<keyword evidence="8" id="KW-0479">Metal-binding</keyword>
<dbReference type="Proteomes" id="UP001268231">
    <property type="component" value="Segment"/>
</dbReference>
<keyword evidence="5" id="KW-1163">Viral penetration into host nucleus</keyword>
<dbReference type="PRINTS" id="PR00221">
    <property type="entry name" value="CAULIMOCOAT"/>
</dbReference>
<feature type="region of interest" description="Disordered" evidence="17">
    <location>
        <begin position="377"/>
        <end position="397"/>
    </location>
</feature>
<evidence type="ECO:0000256" key="13">
    <source>
        <dbReference type="ARBA" id="ARBA00023296"/>
    </source>
</evidence>
<evidence type="ECO:0000256" key="8">
    <source>
        <dbReference type="ARBA" id="ARBA00022723"/>
    </source>
</evidence>
<dbReference type="GO" id="GO:0008270">
    <property type="term" value="F:zinc ion binding"/>
    <property type="evidence" value="ECO:0007669"/>
    <property type="project" value="UniProtKB-KW"/>
</dbReference>
<reference evidence="19 20" key="1">
    <citation type="submission" date="2021-08" db="EMBL/GenBank/DDBJ databases">
        <authorList>
            <person name="Gudeta W.F."/>
            <person name="Igori D."/>
            <person name="Belete M.T."/>
            <person name="Kim S.E."/>
            <person name="Moon J.S."/>
        </authorList>
    </citation>
    <scope>NUCLEOTIDE SEQUENCE [LARGE SCALE GENOMIC DNA]</scope>
    <source>
        <strain evidence="19">KW1</strain>
    </source>
</reference>
<evidence type="ECO:0000256" key="3">
    <source>
        <dbReference type="ARBA" id="ARBA00006778"/>
    </source>
</evidence>
<keyword evidence="9 16" id="KW-0863">Zinc-finger</keyword>
<dbReference type="GO" id="GO:0005198">
    <property type="term" value="F:structural molecule activity"/>
    <property type="evidence" value="ECO:0007669"/>
    <property type="project" value="InterPro"/>
</dbReference>
<evidence type="ECO:0000256" key="14">
    <source>
        <dbReference type="ARBA" id="ARBA00024644"/>
    </source>
</evidence>
<keyword evidence="11" id="KW-0862">Zinc</keyword>
<evidence type="ECO:0000256" key="9">
    <source>
        <dbReference type="ARBA" id="ARBA00022771"/>
    </source>
</evidence>
<accession>A0A8T9E9B4</accession>
<dbReference type="GO" id="GO:0043657">
    <property type="term" value="C:host cell"/>
    <property type="evidence" value="ECO:0007669"/>
    <property type="project" value="UniProtKB-SubCell"/>
</dbReference>
<evidence type="ECO:0000256" key="7">
    <source>
        <dbReference type="ARBA" id="ARBA00022562"/>
    </source>
</evidence>
<dbReference type="GO" id="GO:0019028">
    <property type="term" value="C:viral capsid"/>
    <property type="evidence" value="ECO:0007669"/>
    <property type="project" value="UniProtKB-KW"/>
</dbReference>
<keyword evidence="13" id="KW-1160">Virus entry into host cell</keyword>
<dbReference type="SUPFAM" id="SSF57756">
    <property type="entry name" value="Retrovirus zinc finger-like domains"/>
    <property type="match status" value="1"/>
</dbReference>
<dbReference type="Pfam" id="PF22909">
    <property type="entry name" value="Caulimovir_coat_dom"/>
    <property type="match status" value="1"/>
</dbReference>
<feature type="region of interest" description="Disordered" evidence="17">
    <location>
        <begin position="59"/>
        <end position="92"/>
    </location>
</feature>
<evidence type="ECO:0000313" key="20">
    <source>
        <dbReference type="Proteomes" id="UP001268231"/>
    </source>
</evidence>
<comment type="subcellular location">
    <subcellularLocation>
        <location evidence="1">Host nucleus</location>
    </subcellularLocation>
    <subcellularLocation>
        <location evidence="2">Virion</location>
    </subcellularLocation>
</comment>
<sequence length="473" mass="54864">MSIKSTLERYFEETKVSEQMDQVVQWLSMTDTEIEALGEQRINVLVSVSNAKASVEEVGDNSFTTGTSSRPPRSHSNPYTSGSTRGYGSGKTSGYSRYNIPEEYQPMKKLTGATGQLNLDCATNRRELIELWDNEMRLIVQTDDRLRDDFDLIYTLALNKATGNAKKFMENMDTTLFKSGSGEDYLRHITNSLFTVFVGKNYLTAGEREKQKEAEEARNRMVRLSICDLCELESFFCDYETALMKVPILEWPAYVESFIRKVPLVGTLVLPEYNTGDSYQRSSLAWAKDLLRQQIEKVCRERQLRKSLKNINLCCPEFQGPETMYGCNTPEGISRWKRKIKKKYRWKKASGKKRRKYSQKKKKGKFFKKKYRRNNRELQEGQQVSDPKETDKRKFCPQGKSTCKCWICNEVGHFAKDCSKRTAQVNKALTFINEHNLEYVYTDDEEYSSDEEFYLLESEDEECYESDSSEDSS</sequence>
<dbReference type="EMBL" id="MZ826138">
    <property type="protein sequence ID" value="UME39645.1"/>
    <property type="molecule type" value="Genomic_DNA"/>
</dbReference>
<dbReference type="InterPro" id="IPR001878">
    <property type="entry name" value="Znf_CCHC"/>
</dbReference>
<dbReference type="InterPro" id="IPR001988">
    <property type="entry name" value="Caulimo_coat"/>
</dbReference>
<evidence type="ECO:0000256" key="1">
    <source>
        <dbReference type="ARBA" id="ARBA00004147"/>
    </source>
</evidence>
<comment type="subunit">
    <text evidence="4">Interacts (via nuclear localization signal) with host importin alpha.</text>
</comment>
<evidence type="ECO:0000256" key="16">
    <source>
        <dbReference type="PROSITE-ProRule" id="PRU00047"/>
    </source>
</evidence>
<dbReference type="Pfam" id="PF00098">
    <property type="entry name" value="zf-CCHC"/>
    <property type="match status" value="1"/>
</dbReference>
<evidence type="ECO:0000256" key="17">
    <source>
        <dbReference type="SAM" id="MobiDB-lite"/>
    </source>
</evidence>
<evidence type="ECO:0000313" key="19">
    <source>
        <dbReference type="EMBL" id="UME39645.1"/>
    </source>
</evidence>
<dbReference type="SMART" id="SM00343">
    <property type="entry name" value="ZnF_C2HC"/>
    <property type="match status" value="1"/>
</dbReference>
<feature type="compositionally biased region" description="Polar residues" evidence="17">
    <location>
        <begin position="61"/>
        <end position="78"/>
    </location>
</feature>
<comment type="similarity">
    <text evidence="3">Belongs to the caulimoviridae capsid protein family.</text>
</comment>
<keyword evidence="10" id="KW-1145">T=7 icosahedral capsid protein</keyword>
<dbReference type="PROSITE" id="PS50158">
    <property type="entry name" value="ZF_CCHC"/>
    <property type="match status" value="1"/>
</dbReference>
<evidence type="ECO:0000256" key="4">
    <source>
        <dbReference type="ARBA" id="ARBA00011242"/>
    </source>
</evidence>
<protein>
    <recommendedName>
        <fullName evidence="15">Coat protein</fullName>
    </recommendedName>
</protein>
<evidence type="ECO:0000256" key="6">
    <source>
        <dbReference type="ARBA" id="ARBA00022561"/>
    </source>
</evidence>
<evidence type="ECO:0000256" key="11">
    <source>
        <dbReference type="ARBA" id="ARBA00022833"/>
    </source>
</evidence>
<comment type="function">
    <text evidence="14">Self assembles to form an icosahedral capsid, about 50 nm in diameter, nm, composed of 420 subunits of the viral capsid protein. The capsid encapsulates the genomic dsDNA. Following virus entry into host cell, provides nuclear import of the viral genome. Virus particles do not enter the nucleus, but dock at the nuclear membrane through the interaction with host importins.</text>
</comment>
<feature type="domain" description="CCHC-type" evidence="18">
    <location>
        <begin position="404"/>
        <end position="420"/>
    </location>
</feature>
<keyword evidence="12" id="KW-0946">Virion</keyword>
<name>A0A8T9E9B4_9VIRU</name>
<evidence type="ECO:0000256" key="5">
    <source>
        <dbReference type="ARBA" id="ARBA00022524"/>
    </source>
</evidence>
<dbReference type="InterPro" id="IPR036875">
    <property type="entry name" value="Znf_CCHC_sf"/>
</dbReference>
<dbReference type="Gene3D" id="4.10.60.10">
    <property type="entry name" value="Zinc finger, CCHC-type"/>
    <property type="match status" value="1"/>
</dbReference>
<evidence type="ECO:0000256" key="10">
    <source>
        <dbReference type="ARBA" id="ARBA00022828"/>
    </source>
</evidence>